<evidence type="ECO:0000313" key="10">
    <source>
        <dbReference type="EMBL" id="CAH1783913.1"/>
    </source>
</evidence>
<comment type="similarity">
    <text evidence="2">Belongs to the SNF2/RAD54 helicase family.</text>
</comment>
<dbReference type="InterPro" id="IPR038718">
    <property type="entry name" value="SNF2-like_sf"/>
</dbReference>
<feature type="region of interest" description="Disordered" evidence="9">
    <location>
        <begin position="426"/>
        <end position="469"/>
    </location>
</feature>
<dbReference type="Gene3D" id="3.40.50.10810">
    <property type="entry name" value="Tandem AAA-ATPase domain"/>
    <property type="match status" value="1"/>
</dbReference>
<evidence type="ECO:0000256" key="1">
    <source>
        <dbReference type="ARBA" id="ARBA00004123"/>
    </source>
</evidence>
<dbReference type="InterPro" id="IPR044573">
    <property type="entry name" value="ARIP4_DEXHc"/>
</dbReference>
<evidence type="ECO:0000256" key="5">
    <source>
        <dbReference type="ARBA" id="ARBA00022806"/>
    </source>
</evidence>
<dbReference type="PANTHER" id="PTHR45797:SF1">
    <property type="entry name" value="HELICASE ARIP4"/>
    <property type="match status" value="1"/>
</dbReference>
<comment type="subcellular location">
    <subcellularLocation>
        <location evidence="1">Nucleus</location>
    </subcellularLocation>
</comment>
<gene>
    <name evidence="10" type="ORF">OFUS_LOCUS10186</name>
</gene>
<keyword evidence="7" id="KW-0238">DNA-binding</keyword>
<proteinExistence type="inferred from homology"/>
<dbReference type="Pfam" id="PF00271">
    <property type="entry name" value="Helicase_C"/>
    <property type="match status" value="1"/>
</dbReference>
<feature type="region of interest" description="Disordered" evidence="9">
    <location>
        <begin position="1012"/>
        <end position="1098"/>
    </location>
</feature>
<name>A0A8J1T871_OWEFU</name>
<feature type="compositionally biased region" description="Pro residues" evidence="9">
    <location>
        <begin position="1063"/>
        <end position="1081"/>
    </location>
</feature>
<dbReference type="SUPFAM" id="SSF52540">
    <property type="entry name" value="P-loop containing nucleoside triphosphate hydrolases"/>
    <property type="match status" value="2"/>
</dbReference>
<keyword evidence="4" id="KW-0378">Hydrolase</keyword>
<dbReference type="Proteomes" id="UP000749559">
    <property type="component" value="Unassembled WGS sequence"/>
</dbReference>
<evidence type="ECO:0000313" key="11">
    <source>
        <dbReference type="Proteomes" id="UP000749559"/>
    </source>
</evidence>
<reference evidence="10" key="1">
    <citation type="submission" date="2022-03" db="EMBL/GenBank/DDBJ databases">
        <authorList>
            <person name="Martin C."/>
        </authorList>
    </citation>
    <scope>NUCLEOTIDE SEQUENCE</scope>
</reference>
<evidence type="ECO:0000256" key="3">
    <source>
        <dbReference type="ARBA" id="ARBA00022741"/>
    </source>
</evidence>
<feature type="region of interest" description="Disordered" evidence="9">
    <location>
        <begin position="881"/>
        <end position="934"/>
    </location>
</feature>
<dbReference type="GO" id="GO:0005524">
    <property type="term" value="F:ATP binding"/>
    <property type="evidence" value="ECO:0007669"/>
    <property type="project" value="UniProtKB-KW"/>
</dbReference>
<dbReference type="InterPro" id="IPR014001">
    <property type="entry name" value="Helicase_ATP-bd"/>
</dbReference>
<evidence type="ECO:0000256" key="2">
    <source>
        <dbReference type="ARBA" id="ARBA00007025"/>
    </source>
</evidence>
<dbReference type="InterPro" id="IPR044574">
    <property type="entry name" value="ARIP4-like"/>
</dbReference>
<dbReference type="SMART" id="SM00490">
    <property type="entry name" value="HELICc"/>
    <property type="match status" value="1"/>
</dbReference>
<organism evidence="10 11">
    <name type="scientific">Owenia fusiformis</name>
    <name type="common">Polychaete worm</name>
    <dbReference type="NCBI Taxonomy" id="6347"/>
    <lineage>
        <taxon>Eukaryota</taxon>
        <taxon>Metazoa</taxon>
        <taxon>Spiralia</taxon>
        <taxon>Lophotrochozoa</taxon>
        <taxon>Annelida</taxon>
        <taxon>Polychaeta</taxon>
        <taxon>Sedentaria</taxon>
        <taxon>Canalipalpata</taxon>
        <taxon>Sabellida</taxon>
        <taxon>Oweniida</taxon>
        <taxon>Oweniidae</taxon>
        <taxon>Owenia</taxon>
    </lineage>
</organism>
<dbReference type="InterPro" id="IPR001650">
    <property type="entry name" value="Helicase_C-like"/>
</dbReference>
<comment type="caution">
    <text evidence="10">The sequence shown here is derived from an EMBL/GenBank/DDBJ whole genome shotgun (WGS) entry which is preliminary data.</text>
</comment>
<protein>
    <submittedName>
        <fullName evidence="10">Uncharacterized protein</fullName>
    </submittedName>
</protein>
<feature type="compositionally biased region" description="Low complexity" evidence="9">
    <location>
        <begin position="922"/>
        <end position="934"/>
    </location>
</feature>
<evidence type="ECO:0000256" key="6">
    <source>
        <dbReference type="ARBA" id="ARBA00022840"/>
    </source>
</evidence>
<dbReference type="EMBL" id="CAIIXF020000005">
    <property type="protein sequence ID" value="CAH1783913.1"/>
    <property type="molecule type" value="Genomic_DNA"/>
</dbReference>
<feature type="compositionally biased region" description="Basic and acidic residues" evidence="9">
    <location>
        <begin position="24"/>
        <end position="34"/>
    </location>
</feature>
<keyword evidence="6" id="KW-0067">ATP-binding</keyword>
<dbReference type="CDD" id="cd18793">
    <property type="entry name" value="SF2_C_SNF"/>
    <property type="match status" value="1"/>
</dbReference>
<keyword evidence="11" id="KW-1185">Reference proteome</keyword>
<dbReference type="PANTHER" id="PTHR45797">
    <property type="entry name" value="RAD54-LIKE"/>
    <property type="match status" value="1"/>
</dbReference>
<dbReference type="InterPro" id="IPR049730">
    <property type="entry name" value="SNF2/RAD54-like_C"/>
</dbReference>
<feature type="compositionally biased region" description="Acidic residues" evidence="9">
    <location>
        <begin position="1"/>
        <end position="15"/>
    </location>
</feature>
<dbReference type="GO" id="GO:0003677">
    <property type="term" value="F:DNA binding"/>
    <property type="evidence" value="ECO:0007669"/>
    <property type="project" value="UniProtKB-KW"/>
</dbReference>
<dbReference type="SMART" id="SM00487">
    <property type="entry name" value="DEXDc"/>
    <property type="match status" value="1"/>
</dbReference>
<evidence type="ECO:0000256" key="7">
    <source>
        <dbReference type="ARBA" id="ARBA00023125"/>
    </source>
</evidence>
<evidence type="ECO:0000256" key="4">
    <source>
        <dbReference type="ARBA" id="ARBA00022801"/>
    </source>
</evidence>
<dbReference type="GO" id="GO:0005634">
    <property type="term" value="C:nucleus"/>
    <property type="evidence" value="ECO:0007669"/>
    <property type="project" value="UniProtKB-SubCell"/>
</dbReference>
<evidence type="ECO:0000256" key="8">
    <source>
        <dbReference type="ARBA" id="ARBA00023242"/>
    </source>
</evidence>
<dbReference type="PROSITE" id="PS51194">
    <property type="entry name" value="HELICASE_CTER"/>
    <property type="match status" value="1"/>
</dbReference>
<dbReference type="PROSITE" id="PS51192">
    <property type="entry name" value="HELICASE_ATP_BIND_1"/>
    <property type="match status" value="1"/>
</dbReference>
<feature type="region of interest" description="Disordered" evidence="9">
    <location>
        <begin position="1"/>
        <end position="37"/>
    </location>
</feature>
<feature type="region of interest" description="Disordered" evidence="9">
    <location>
        <begin position="953"/>
        <end position="974"/>
    </location>
</feature>
<dbReference type="InterPro" id="IPR000330">
    <property type="entry name" value="SNF2_N"/>
</dbReference>
<dbReference type="GO" id="GO:0016887">
    <property type="term" value="F:ATP hydrolysis activity"/>
    <property type="evidence" value="ECO:0007669"/>
    <property type="project" value="InterPro"/>
</dbReference>
<keyword evidence="8" id="KW-0539">Nucleus</keyword>
<keyword evidence="5" id="KW-0347">Helicase</keyword>
<dbReference type="InterPro" id="IPR027417">
    <property type="entry name" value="P-loop_NTPase"/>
</dbReference>
<dbReference type="Pfam" id="PF00176">
    <property type="entry name" value="SNF2-rel_dom"/>
    <property type="match status" value="1"/>
</dbReference>
<feature type="compositionally biased region" description="Low complexity" evidence="9">
    <location>
        <begin position="890"/>
        <end position="914"/>
    </location>
</feature>
<sequence>MAEQQGEFDEDDNEDPNNSGAHINDAHNRPDEQGRVMVNVGHPPDEPPVYLAPQLSRAVKPHQIGGIRFLYDNLVESIERYKISNGFGCILAHSMGLGKTIQVISFIDVFLRTTEAKRVLCIVPVNTLQNWVGEFNMWLPDKKCLPDDTPEQEVLPRQFNIHIINDTHKTPYSRAAVVENWYKIGGVLLLGYEMYRLLTSRRIIKKRMSKKKAHLPVVIDLEEEDRNQELIVDMQACLVTPGPDLIICDEGHRIKNAHASISQALKNIQTRRRVVLTGYPLQNNLIEYWCMVDFVRPSFLGNKTEFANMFERPITNGQCADATDQDKRLMKFRAHVLHSLLEGFVQRRGHAVLRSSLPVKHEYVLMVRMSPIQRQLYNRFMEVIEDPNMFGNNPLKAFAVCCKIWNHPDIIQEIVKAHKENDFDLDLDEGSRSNDGTAKKKTATTKSPKSQSPYFPGMEGLEPPPGLFGPEKSDGRITYEWAEDLLRNYVRGDINNGGKMQLLLNILEESVMVGDKMLLFSQSLFTLNLIEEYLGKSEVPLTNDKWAKNRNYFRLDGSTSASERDKLINQFNDPQNTNVQLFLLSTRAGCLGINLIGANRVIIFDASWNPCHDCQAVCRVYRYGQTKETFVYRFVTDNTLERRIYERQINKQGMSDRVVDELNPQNHFTKKQVETLLQYQDVELPLINFNNFDGVCHDPLLLNVLKRDGHWITKEPFTHESLLVDNKEQKLTKSEKRLAKQGYEYEKKMNTTYSRPSYSTWYPKTSTGANPNLNISRSTMPGLAGRLPSRHIPSVKPLQSAPIPMQPSFSDSGPPINVQSLQRPGVHVQQIITTTDITIPGTTSSTTSGPQKVPAGSQVLVIKTPRGVYIRTGQGKIFAVRSAPNSKGDSTPPLGGATGSTTSTTTTYSDGDSLASSGDRPLSLTTNSSKSKSMLTNLLEQSSGIRDMMNGVSNEEKSADGQSPSSDLKNYDDTPKSEQIINHQTLSGGETIVAPSVTQHKKQHPFDMDSLLSQQQTGNGDSSQPHSSHADGGDMYSKYDNMRNSPFGGFPSNPYSFPGFSNPLPPSYPYPQNVPLPPWPGFPQSIPSTDTKQTPEKK</sequence>
<evidence type="ECO:0000256" key="9">
    <source>
        <dbReference type="SAM" id="MobiDB-lite"/>
    </source>
</evidence>
<dbReference type="Gene3D" id="3.40.50.300">
    <property type="entry name" value="P-loop containing nucleotide triphosphate hydrolases"/>
    <property type="match status" value="1"/>
</dbReference>
<dbReference type="OrthoDB" id="2020972at2759"/>
<dbReference type="CDD" id="cd18069">
    <property type="entry name" value="DEXHc_ARIP4"/>
    <property type="match status" value="1"/>
</dbReference>
<dbReference type="GO" id="GO:0004386">
    <property type="term" value="F:helicase activity"/>
    <property type="evidence" value="ECO:0007669"/>
    <property type="project" value="UniProtKB-KW"/>
</dbReference>
<dbReference type="AlphaFoldDB" id="A0A8J1T871"/>
<feature type="compositionally biased region" description="Polar residues" evidence="9">
    <location>
        <begin position="1012"/>
        <end position="1027"/>
    </location>
</feature>
<accession>A0A8J1T871</accession>
<keyword evidence="3" id="KW-0547">Nucleotide-binding</keyword>